<name>A0AAV1KG35_9NEOP</name>
<reference evidence="2 3" key="1">
    <citation type="submission" date="2023-11" db="EMBL/GenBank/DDBJ databases">
        <authorList>
            <person name="Hedman E."/>
            <person name="Englund M."/>
            <person name="Stromberg M."/>
            <person name="Nyberg Akerstrom W."/>
            <person name="Nylinder S."/>
            <person name="Jareborg N."/>
            <person name="Kallberg Y."/>
            <person name="Kronander E."/>
        </authorList>
    </citation>
    <scope>NUCLEOTIDE SEQUENCE [LARGE SCALE GENOMIC DNA]</scope>
</reference>
<comment type="caution">
    <text evidence="2">The sequence shown here is derived from an EMBL/GenBank/DDBJ whole genome shotgun (WGS) entry which is preliminary data.</text>
</comment>
<dbReference type="Pfam" id="PF13358">
    <property type="entry name" value="DDE_3"/>
    <property type="match status" value="1"/>
</dbReference>
<proteinExistence type="predicted"/>
<dbReference type="Proteomes" id="UP001314205">
    <property type="component" value="Unassembled WGS sequence"/>
</dbReference>
<sequence length="117" mass="13523">MNAEKFKEWFATLMQNFQEECTIIMDNAPYHSMQLDKPPTQANKKAYLVAWLQNYGMDADMNLLKAELLKLVKQTKPVKPKYAIDDLAKGHGHKTIRTPPNHCQYNAIEMIWAQVKG</sequence>
<evidence type="ECO:0000313" key="3">
    <source>
        <dbReference type="Proteomes" id="UP001314205"/>
    </source>
</evidence>
<dbReference type="PANTHER" id="PTHR33939:SF1">
    <property type="entry name" value="DUF4371 DOMAIN-CONTAINING PROTEIN"/>
    <property type="match status" value="1"/>
</dbReference>
<evidence type="ECO:0000313" key="2">
    <source>
        <dbReference type="EMBL" id="CAK1582038.1"/>
    </source>
</evidence>
<dbReference type="PANTHER" id="PTHR33939">
    <property type="entry name" value="PROTEIN CBG22215"/>
    <property type="match status" value="1"/>
</dbReference>
<dbReference type="EMBL" id="CAVLGL010000035">
    <property type="protein sequence ID" value="CAK1582038.1"/>
    <property type="molecule type" value="Genomic_DNA"/>
</dbReference>
<protein>
    <recommendedName>
        <fullName evidence="1">Tc1-like transposase DDE domain-containing protein</fullName>
    </recommendedName>
</protein>
<dbReference type="InterPro" id="IPR036397">
    <property type="entry name" value="RNaseH_sf"/>
</dbReference>
<feature type="domain" description="Tc1-like transposase DDE" evidence="1">
    <location>
        <begin position="1"/>
        <end position="116"/>
    </location>
</feature>
<dbReference type="AlphaFoldDB" id="A0AAV1KG35"/>
<dbReference type="InterPro" id="IPR038717">
    <property type="entry name" value="Tc1-like_DDE_dom"/>
</dbReference>
<gene>
    <name evidence="2" type="ORF">PARMNEM_LOCUS3625</name>
</gene>
<dbReference type="Gene3D" id="3.30.420.10">
    <property type="entry name" value="Ribonuclease H-like superfamily/Ribonuclease H"/>
    <property type="match status" value="1"/>
</dbReference>
<evidence type="ECO:0000259" key="1">
    <source>
        <dbReference type="Pfam" id="PF13358"/>
    </source>
</evidence>
<accession>A0AAV1KG35</accession>
<keyword evidence="3" id="KW-1185">Reference proteome</keyword>
<dbReference type="GO" id="GO:0003676">
    <property type="term" value="F:nucleic acid binding"/>
    <property type="evidence" value="ECO:0007669"/>
    <property type="project" value="InterPro"/>
</dbReference>
<organism evidence="2 3">
    <name type="scientific">Parnassius mnemosyne</name>
    <name type="common">clouded apollo</name>
    <dbReference type="NCBI Taxonomy" id="213953"/>
    <lineage>
        <taxon>Eukaryota</taxon>
        <taxon>Metazoa</taxon>
        <taxon>Ecdysozoa</taxon>
        <taxon>Arthropoda</taxon>
        <taxon>Hexapoda</taxon>
        <taxon>Insecta</taxon>
        <taxon>Pterygota</taxon>
        <taxon>Neoptera</taxon>
        <taxon>Endopterygota</taxon>
        <taxon>Lepidoptera</taxon>
        <taxon>Glossata</taxon>
        <taxon>Ditrysia</taxon>
        <taxon>Papilionoidea</taxon>
        <taxon>Papilionidae</taxon>
        <taxon>Parnassiinae</taxon>
        <taxon>Parnassini</taxon>
        <taxon>Parnassius</taxon>
        <taxon>Driopa</taxon>
    </lineage>
</organism>